<feature type="transmembrane region" description="Helical" evidence="8">
    <location>
        <begin position="258"/>
        <end position="276"/>
    </location>
</feature>
<evidence type="ECO:0000256" key="1">
    <source>
        <dbReference type="ARBA" id="ARBA00004651"/>
    </source>
</evidence>
<gene>
    <name evidence="9" type="ORF">KBB96_08765</name>
</gene>
<dbReference type="Pfam" id="PF03547">
    <property type="entry name" value="Mem_trans"/>
    <property type="match status" value="2"/>
</dbReference>
<dbReference type="KEGG" id="lamb:KBB96_08765"/>
<evidence type="ECO:0000256" key="5">
    <source>
        <dbReference type="ARBA" id="ARBA00022692"/>
    </source>
</evidence>
<evidence type="ECO:0000313" key="9">
    <source>
        <dbReference type="EMBL" id="QUE52969.1"/>
    </source>
</evidence>
<evidence type="ECO:0000256" key="4">
    <source>
        <dbReference type="ARBA" id="ARBA00022475"/>
    </source>
</evidence>
<organism evidence="9 10">
    <name type="scientific">Luteolibacter ambystomatis</name>
    <dbReference type="NCBI Taxonomy" id="2824561"/>
    <lineage>
        <taxon>Bacteria</taxon>
        <taxon>Pseudomonadati</taxon>
        <taxon>Verrucomicrobiota</taxon>
        <taxon>Verrucomicrobiia</taxon>
        <taxon>Verrucomicrobiales</taxon>
        <taxon>Verrucomicrobiaceae</taxon>
        <taxon>Luteolibacter</taxon>
    </lineage>
</organism>
<dbReference type="PANTHER" id="PTHR36838:SF1">
    <property type="entry name" value="SLR1864 PROTEIN"/>
    <property type="match status" value="1"/>
</dbReference>
<feature type="transmembrane region" description="Helical" evidence="8">
    <location>
        <begin position="225"/>
        <end position="252"/>
    </location>
</feature>
<evidence type="ECO:0000256" key="3">
    <source>
        <dbReference type="ARBA" id="ARBA00022448"/>
    </source>
</evidence>
<dbReference type="Gene3D" id="1.20.1530.20">
    <property type="match status" value="2"/>
</dbReference>
<feature type="transmembrane region" description="Helical" evidence="8">
    <location>
        <begin position="193"/>
        <end position="213"/>
    </location>
</feature>
<comment type="similarity">
    <text evidence="2">Belongs to the auxin efflux carrier (TC 2.A.69) family.</text>
</comment>
<evidence type="ECO:0000313" key="10">
    <source>
        <dbReference type="Proteomes" id="UP000676169"/>
    </source>
</evidence>
<keyword evidence="6 8" id="KW-1133">Transmembrane helix</keyword>
<feature type="transmembrane region" description="Helical" evidence="8">
    <location>
        <begin position="283"/>
        <end position="303"/>
    </location>
</feature>
<accession>A0A975J2U8</accession>
<keyword evidence="4" id="KW-1003">Cell membrane</keyword>
<dbReference type="AlphaFoldDB" id="A0A975J2U8"/>
<reference evidence="9" key="1">
    <citation type="submission" date="2021-04" db="EMBL/GenBank/DDBJ databases">
        <title>Luteolibacter sp. 32A isolated from the skin of an Anderson's salamander (Ambystoma andersonii).</title>
        <authorList>
            <person name="Spergser J."/>
            <person name="Busse H.-J."/>
        </authorList>
    </citation>
    <scope>NUCLEOTIDE SEQUENCE</scope>
    <source>
        <strain evidence="9">32A</strain>
    </source>
</reference>
<protein>
    <submittedName>
        <fullName evidence="9">AEC family transporter</fullName>
    </submittedName>
</protein>
<keyword evidence="5 8" id="KW-0812">Transmembrane</keyword>
<proteinExistence type="inferred from homology"/>
<dbReference type="EMBL" id="CP073100">
    <property type="protein sequence ID" value="QUE52969.1"/>
    <property type="molecule type" value="Genomic_DNA"/>
</dbReference>
<keyword evidence="3" id="KW-0813">Transport</keyword>
<feature type="transmembrane region" description="Helical" evidence="8">
    <location>
        <begin position="12"/>
        <end position="29"/>
    </location>
</feature>
<evidence type="ECO:0000256" key="6">
    <source>
        <dbReference type="ARBA" id="ARBA00022989"/>
    </source>
</evidence>
<evidence type="ECO:0000256" key="8">
    <source>
        <dbReference type="SAM" id="Phobius"/>
    </source>
</evidence>
<evidence type="ECO:0000256" key="7">
    <source>
        <dbReference type="ARBA" id="ARBA00023136"/>
    </source>
</evidence>
<evidence type="ECO:0000256" key="2">
    <source>
        <dbReference type="ARBA" id="ARBA00010145"/>
    </source>
</evidence>
<keyword evidence="7 8" id="KW-0472">Membrane</keyword>
<dbReference type="InterPro" id="IPR038770">
    <property type="entry name" value="Na+/solute_symporter_sf"/>
</dbReference>
<dbReference type="Proteomes" id="UP000676169">
    <property type="component" value="Chromosome"/>
</dbReference>
<feature type="transmembrane region" description="Helical" evidence="8">
    <location>
        <begin position="67"/>
        <end position="89"/>
    </location>
</feature>
<dbReference type="GO" id="GO:0005886">
    <property type="term" value="C:plasma membrane"/>
    <property type="evidence" value="ECO:0007669"/>
    <property type="project" value="UniProtKB-SubCell"/>
</dbReference>
<sequence length="317" mass="33918">MLSTKEIVWSVLPPYLLLLIGVILRRVGVLRKEHDEATMHVAFHVMYPCFLLDKVLGSSAVRNLSAVVWPIAIGFLLPVMGIAIGWVFGKFIGLERGTGRRTFALSSGLQNFGYTAIPVVEKLWPAGAVAVLAVHNLGVELAVWSVGVMLLSGSNTIQWRRLLNGPVFAVVTGLLMVATGADKWIMGPPREALHMLGAGAFPVAIMLTGAILLDLAKNERPSWKVVAGGTLVRLVLSPMVILCAAKFLPIAVELKQVLIVQAAMPAAMTPILLARLYGGRAGIAVQVVMATTLLSLATIPWIISWGSAWVGLKPGLN</sequence>
<dbReference type="RefSeq" id="WP_211634313.1">
    <property type="nucleotide sequence ID" value="NZ_CP073100.1"/>
</dbReference>
<dbReference type="InterPro" id="IPR004776">
    <property type="entry name" value="Mem_transp_PIN-like"/>
</dbReference>
<name>A0A975J2U8_9BACT</name>
<keyword evidence="10" id="KW-1185">Reference proteome</keyword>
<feature type="transmembrane region" description="Helical" evidence="8">
    <location>
        <begin position="162"/>
        <end position="181"/>
    </location>
</feature>
<comment type="subcellular location">
    <subcellularLocation>
        <location evidence="1">Cell membrane</location>
        <topology evidence="1">Multi-pass membrane protein</topology>
    </subcellularLocation>
</comment>
<dbReference type="PANTHER" id="PTHR36838">
    <property type="entry name" value="AUXIN EFFLUX CARRIER FAMILY PROTEIN"/>
    <property type="match status" value="1"/>
</dbReference>
<dbReference type="GO" id="GO:0055085">
    <property type="term" value="P:transmembrane transport"/>
    <property type="evidence" value="ECO:0007669"/>
    <property type="project" value="InterPro"/>
</dbReference>